<dbReference type="EMBL" id="LR862135">
    <property type="protein sequence ID" value="CAD1840441.1"/>
    <property type="molecule type" value="Genomic_DNA"/>
</dbReference>
<dbReference type="PANTHER" id="PTHR33144:SF52">
    <property type="match status" value="1"/>
</dbReference>
<feature type="transmembrane region" description="Helical" evidence="2">
    <location>
        <begin position="75"/>
        <end position="100"/>
    </location>
</feature>
<feature type="compositionally biased region" description="Low complexity" evidence="1">
    <location>
        <begin position="28"/>
        <end position="43"/>
    </location>
</feature>
<organism evidence="3">
    <name type="scientific">Ananas comosus var. bracteatus</name>
    <name type="common">red pineapple</name>
    <dbReference type="NCBI Taxonomy" id="296719"/>
    <lineage>
        <taxon>Eukaryota</taxon>
        <taxon>Viridiplantae</taxon>
        <taxon>Streptophyta</taxon>
        <taxon>Embryophyta</taxon>
        <taxon>Tracheophyta</taxon>
        <taxon>Spermatophyta</taxon>
        <taxon>Magnoliopsida</taxon>
        <taxon>Liliopsida</taxon>
        <taxon>Poales</taxon>
        <taxon>Bromeliaceae</taxon>
        <taxon>Bromelioideae</taxon>
        <taxon>Ananas</taxon>
    </lineage>
</organism>
<dbReference type="PANTHER" id="PTHR33144">
    <property type="entry name" value="OS10G0409366 PROTEIN-RELATED"/>
    <property type="match status" value="1"/>
</dbReference>
<sequence length="349" mass="40090">MVRLKRSRDDKIRSNEVQNSCNDSAPISQSRSSNTMSESNSTQAASHLESSQNQPHIQETIEVESTDILEIIGNFFHLAILFNYMLDYCGFNVVICFMFVDTEGRIKRKRGIQHAKDVWNLPMGERIVIKCNRFGQPLKKGGGILSGWLGLVARMGNWCPIGYKRWKIVPSRYKIDVLNLTRSKFVLPNSDIDKWVLKSLSRKWKNFRFELKAKYMLEDLTEQQLASNVPHGIVPHQWVDLVRYWFSEKCQEIEHGREPSRLEFFIETHKRKDGTLDKPSQTIVDNVGKKIVEKGGTSESSEATSELQDEVYTDILGKDRYGRVRGYGIGVTPTQLFGVEAYIRRMSCG</sequence>
<name>A0A6V7QBS7_ANACO</name>
<keyword evidence="2" id="KW-1133">Transmembrane helix</keyword>
<evidence type="ECO:0008006" key="4">
    <source>
        <dbReference type="Google" id="ProtNLM"/>
    </source>
</evidence>
<reference evidence="3" key="1">
    <citation type="submission" date="2020-07" db="EMBL/GenBank/DDBJ databases">
        <authorList>
            <person name="Lin J."/>
        </authorList>
    </citation>
    <scope>NUCLEOTIDE SEQUENCE</scope>
</reference>
<dbReference type="AlphaFoldDB" id="A0A6V7QBS7"/>
<evidence type="ECO:0000256" key="1">
    <source>
        <dbReference type="SAM" id="MobiDB-lite"/>
    </source>
</evidence>
<gene>
    <name evidence="3" type="ORF">CB5_LOCUS23652</name>
</gene>
<feature type="region of interest" description="Disordered" evidence="1">
    <location>
        <begin position="1"/>
        <end position="56"/>
    </location>
</feature>
<proteinExistence type="predicted"/>
<feature type="compositionally biased region" description="Polar residues" evidence="1">
    <location>
        <begin position="15"/>
        <end position="27"/>
    </location>
</feature>
<accession>A0A6V7QBS7</accession>
<protein>
    <recommendedName>
        <fullName evidence="4">Transposase Tnp1/En/Spm-like domain-containing protein</fullName>
    </recommendedName>
</protein>
<dbReference type="Pfam" id="PF03004">
    <property type="entry name" value="Transposase_24"/>
    <property type="match status" value="1"/>
</dbReference>
<evidence type="ECO:0000256" key="2">
    <source>
        <dbReference type="SAM" id="Phobius"/>
    </source>
</evidence>
<keyword evidence="2" id="KW-0812">Transmembrane</keyword>
<dbReference type="InterPro" id="IPR004252">
    <property type="entry name" value="Probable_transposase_24"/>
</dbReference>
<evidence type="ECO:0000313" key="3">
    <source>
        <dbReference type="EMBL" id="CAD1840441.1"/>
    </source>
</evidence>
<feature type="compositionally biased region" description="Polar residues" evidence="1">
    <location>
        <begin position="44"/>
        <end position="56"/>
    </location>
</feature>
<keyword evidence="2" id="KW-0472">Membrane</keyword>